<dbReference type="PANTHER" id="PTHR19297:SF185">
    <property type="entry name" value="BETA-1,3-GALACTOSYL-O-GLYCOSYL-GLYCOPROTEIN BETA-1,6-N-ACETYLGLUCOSAMINYLTRANSFERASE 3"/>
    <property type="match status" value="1"/>
</dbReference>
<keyword evidence="6" id="KW-0735">Signal-anchor</keyword>
<gene>
    <name evidence="11" type="ORF">MENT_LOCUS28984</name>
</gene>
<dbReference type="OrthoDB" id="2019572at2759"/>
<evidence type="ECO:0000256" key="9">
    <source>
        <dbReference type="ARBA" id="ARBA00023180"/>
    </source>
</evidence>
<dbReference type="GO" id="GO:0016020">
    <property type="term" value="C:membrane"/>
    <property type="evidence" value="ECO:0007669"/>
    <property type="project" value="UniProtKB-SubCell"/>
</dbReference>
<evidence type="ECO:0000256" key="1">
    <source>
        <dbReference type="ARBA" id="ARBA00004606"/>
    </source>
</evidence>
<comment type="subcellular location">
    <subcellularLocation>
        <location evidence="1">Membrane</location>
        <topology evidence="1">Single-pass type II membrane protein</topology>
    </subcellularLocation>
</comment>
<keyword evidence="5" id="KW-0812">Transmembrane</keyword>
<comment type="caution">
    <text evidence="11">The sequence shown here is derived from an EMBL/GenBank/DDBJ whole genome shotgun (WGS) entry which is preliminary data.</text>
</comment>
<accession>A0A6V7VRD7</accession>
<evidence type="ECO:0000256" key="3">
    <source>
        <dbReference type="ARBA" id="ARBA00022676"/>
    </source>
</evidence>
<dbReference type="GO" id="GO:0008375">
    <property type="term" value="F:acetylglucosaminyltransferase activity"/>
    <property type="evidence" value="ECO:0007669"/>
    <property type="project" value="TreeGrafter"/>
</dbReference>
<protein>
    <submittedName>
        <fullName evidence="11">Uncharacterized protein</fullName>
    </submittedName>
</protein>
<evidence type="ECO:0000313" key="11">
    <source>
        <dbReference type="EMBL" id="CAD2177124.1"/>
    </source>
</evidence>
<evidence type="ECO:0000256" key="6">
    <source>
        <dbReference type="ARBA" id="ARBA00022968"/>
    </source>
</evidence>
<dbReference type="InterPro" id="IPR003406">
    <property type="entry name" value="Glyco_trans_14"/>
</dbReference>
<reference evidence="11 12" key="1">
    <citation type="submission" date="2020-08" db="EMBL/GenBank/DDBJ databases">
        <authorList>
            <person name="Koutsovoulos G."/>
            <person name="Danchin GJ E."/>
        </authorList>
    </citation>
    <scope>NUCLEOTIDE SEQUENCE [LARGE SCALE GENOMIC DNA]</scope>
</reference>
<keyword evidence="8" id="KW-0472">Membrane</keyword>
<dbReference type="EMBL" id="CAJEWN010000291">
    <property type="protein sequence ID" value="CAD2177124.1"/>
    <property type="molecule type" value="Genomic_DNA"/>
</dbReference>
<evidence type="ECO:0000256" key="8">
    <source>
        <dbReference type="ARBA" id="ARBA00023136"/>
    </source>
</evidence>
<proteinExistence type="inferred from homology"/>
<dbReference type="AlphaFoldDB" id="A0A6V7VRD7"/>
<evidence type="ECO:0000256" key="4">
    <source>
        <dbReference type="ARBA" id="ARBA00022679"/>
    </source>
</evidence>
<evidence type="ECO:0000256" key="5">
    <source>
        <dbReference type="ARBA" id="ARBA00022692"/>
    </source>
</evidence>
<name>A0A6V7VRD7_MELEN</name>
<keyword evidence="3" id="KW-0328">Glycosyltransferase</keyword>
<organism evidence="11 12">
    <name type="scientific">Meloidogyne enterolobii</name>
    <name type="common">Root-knot nematode worm</name>
    <name type="synonym">Meloidogyne mayaguensis</name>
    <dbReference type="NCBI Taxonomy" id="390850"/>
    <lineage>
        <taxon>Eukaryota</taxon>
        <taxon>Metazoa</taxon>
        <taxon>Ecdysozoa</taxon>
        <taxon>Nematoda</taxon>
        <taxon>Chromadorea</taxon>
        <taxon>Rhabditida</taxon>
        <taxon>Tylenchina</taxon>
        <taxon>Tylenchomorpha</taxon>
        <taxon>Tylenchoidea</taxon>
        <taxon>Meloidogynidae</taxon>
        <taxon>Meloidogyninae</taxon>
        <taxon>Meloidogyne</taxon>
    </lineage>
</organism>
<keyword evidence="4" id="KW-0808">Transferase</keyword>
<comment type="pathway">
    <text evidence="2">Protein modification; protein glycosylation.</text>
</comment>
<evidence type="ECO:0000256" key="10">
    <source>
        <dbReference type="ARBA" id="ARBA00038150"/>
    </source>
</evidence>
<evidence type="ECO:0000256" key="2">
    <source>
        <dbReference type="ARBA" id="ARBA00004922"/>
    </source>
</evidence>
<dbReference type="Proteomes" id="UP000580250">
    <property type="component" value="Unassembled WGS sequence"/>
</dbReference>
<evidence type="ECO:0000256" key="7">
    <source>
        <dbReference type="ARBA" id="ARBA00022989"/>
    </source>
</evidence>
<keyword evidence="7" id="KW-1133">Transmembrane helix</keyword>
<sequence>MPIQDEHWCERMINGDLSINETKRLKEWKFNEENFIVEPPPDEDEMDNGIQITEEDDKCLNLQKLFLFHNKPLSEEENEYPLAYAMVTHKSVIQTMTMVSSVYQPQNAYCIVVDDKSSDKFLKKIQMLADCFPNIFVLNVGTIEWCKFGVVRAVFTCLKHLTEKNHNWRYLQYLSGVDLPLKTNLEMVRIFKQLNGTINADVLPFERYRVRLIKGSIKSPLTLWKSSLSALISREAADVMVKSDKVKDLLNYLQYTWCSDESLWATIAGNPEGEKGIKIPGGFDAKFFYYSLLRESERCITTQKSTFKSLEQKQQKNNKTTIKTPLSPFTNSFQLSSFYISRYQIWNQKRYKHPITRTGKQLARCYGKFVKESCVFGVDDMPNLIRRPELVAHKMYMDFEPAEAADAMVKSDKVKDLLNYLQYTWCSDESLWATIAGNPEELKIPGGFDAKFFYYSLLRESERCITTQKSTFKSLEQKQQKNNKTTIKTPLSPFTNSFQLSSFYISRYQIWNQKRYKHPITRTGKQLARCYGKFVKESCVFGVDDMPNLIRRPELVAHKMYMDFEPAAYFCLWKKVRERALDWREQKTFNAQVYSQLPSVRIARGDPEEQIQYFFDDICHLSISG</sequence>
<evidence type="ECO:0000313" key="12">
    <source>
        <dbReference type="Proteomes" id="UP000580250"/>
    </source>
</evidence>
<dbReference type="Pfam" id="PF02485">
    <property type="entry name" value="Branch"/>
    <property type="match status" value="1"/>
</dbReference>
<comment type="similarity">
    <text evidence="10">Belongs to the glycosyltransferase 14 family.</text>
</comment>
<keyword evidence="9" id="KW-0325">Glycoprotein</keyword>
<dbReference type="PANTHER" id="PTHR19297">
    <property type="entry name" value="GLYCOSYLTRANSFERASE 14 FAMILY MEMBER"/>
    <property type="match status" value="1"/>
</dbReference>